<comment type="caution">
    <text evidence="2">The sequence shown here is derived from an EMBL/GenBank/DDBJ whole genome shotgun (WGS) entry which is preliminary data.</text>
</comment>
<dbReference type="SUPFAM" id="SSF48208">
    <property type="entry name" value="Six-hairpin glycosidases"/>
    <property type="match status" value="1"/>
</dbReference>
<dbReference type="InterPro" id="IPR008928">
    <property type="entry name" value="6-hairpin_glycosidase_sf"/>
</dbReference>
<dbReference type="Pfam" id="PF03190">
    <property type="entry name" value="Thioredox_DsbH"/>
    <property type="match status" value="1"/>
</dbReference>
<dbReference type="PANTHER" id="PTHR42899:SF1">
    <property type="entry name" value="SPERMATOGENESIS-ASSOCIATED PROTEIN 20"/>
    <property type="match status" value="1"/>
</dbReference>
<feature type="domain" description="Spermatogenesis-associated protein 20-like TRX" evidence="1">
    <location>
        <begin position="3"/>
        <end position="163"/>
    </location>
</feature>
<dbReference type="CDD" id="cd02955">
    <property type="entry name" value="SSP411"/>
    <property type="match status" value="1"/>
</dbReference>
<sequence length="722" mass="79046">MPNALAAEKSPYLLQHADNPVNWLPWGEAAFAKARSEQKPIFLSIGYSTCHWCHVMAHESFENEAIASLLNEHFISIKVDREERPDVDKVYMSYVQAMTGHGGWPLSAWLTPDLKPFYGGTYFPPEDRHGRSGFPSVLSAIAKAWGDDRERLVAESVRVIASLTEYHESRRSEAGAAPDLHDAGGEAFEKGYQYFYENFDASNGGFGGAPKFPRASNLGFLLRAAVIQGLESDAGREAVQMVGATLQKMAGGGLHDHVGGGFHRYSVDEAWFVPHFEKMLYDQAQIAVNALDTHLATGDERFAWIVRDIFSYALRDLAAPAGGFYSAEDADSLLTHGEPEHAEGAFYVWTHAELEAALNAEDAALVCAHFGVVAGGNVSAQLDPHGEFTGKNILMQRRPLGVTAQELGLAPEVAAERLGAALEVLRGVREKRPRPHLDDKIITAWNGLMISALARAAVSTAGCLADVRDGYRAAAVRAAEFIERELYDAKRGVLYRNFRDGRGTNEAFAEDYAYLVAGLLDLYEATFDARWLRWADGLQQVMDALFWDAEHGGYFNSRADDASIVLRLKEDYDGAEPSPNSVAAANLLRLSAMFHDDGLRERALATIEALRPQWSKAAHALPELLCAIERALEMPRQVVLAGDPATTGFQALVVELHAKPGPRRAVLASPGTDEVGRWLAGRAPWLADMKPAADGRTRAYLCERFTCQAPVNTPEALRGLLG</sequence>
<dbReference type="OrthoDB" id="9762614at2"/>
<dbReference type="InterPro" id="IPR036249">
    <property type="entry name" value="Thioredoxin-like_sf"/>
</dbReference>
<protein>
    <submittedName>
        <fullName evidence="2">Thioredoxin domain-containing protein</fullName>
    </submittedName>
</protein>
<keyword evidence="3" id="KW-1185">Reference proteome</keyword>
<dbReference type="PANTHER" id="PTHR42899">
    <property type="entry name" value="SPERMATOGENESIS-ASSOCIATED PROTEIN 20"/>
    <property type="match status" value="1"/>
</dbReference>
<gene>
    <name evidence="2" type="ORF">FPL22_11870</name>
</gene>
<dbReference type="Gene3D" id="3.40.30.10">
    <property type="entry name" value="Glutaredoxin"/>
    <property type="match status" value="1"/>
</dbReference>
<organism evidence="2 3">
    <name type="scientific">Rariglobus hedericola</name>
    <dbReference type="NCBI Taxonomy" id="2597822"/>
    <lineage>
        <taxon>Bacteria</taxon>
        <taxon>Pseudomonadati</taxon>
        <taxon>Verrucomicrobiota</taxon>
        <taxon>Opitutia</taxon>
        <taxon>Opitutales</taxon>
        <taxon>Opitutaceae</taxon>
        <taxon>Rariglobus</taxon>
    </lineage>
</organism>
<dbReference type="RefSeq" id="WP_144230604.1">
    <property type="nucleotide sequence ID" value="NZ_CBCRVV010000009.1"/>
</dbReference>
<reference evidence="2 3" key="1">
    <citation type="submission" date="2019-07" db="EMBL/GenBank/DDBJ databases">
        <title>Description of 53C-WASEF.</title>
        <authorList>
            <person name="Pitt A."/>
            <person name="Hahn M.W."/>
        </authorList>
    </citation>
    <scope>NUCLEOTIDE SEQUENCE [LARGE SCALE GENOMIC DNA]</scope>
    <source>
        <strain evidence="2 3">53C-WASEF</strain>
    </source>
</reference>
<evidence type="ECO:0000313" key="3">
    <source>
        <dbReference type="Proteomes" id="UP000315648"/>
    </source>
</evidence>
<evidence type="ECO:0000259" key="1">
    <source>
        <dbReference type="Pfam" id="PF03190"/>
    </source>
</evidence>
<proteinExistence type="predicted"/>
<dbReference type="AlphaFoldDB" id="A0A556QJM2"/>
<dbReference type="InterPro" id="IPR012341">
    <property type="entry name" value="6hp_glycosidase-like_sf"/>
</dbReference>
<dbReference type="InterPro" id="IPR004879">
    <property type="entry name" value="Ssp411-like_TRX"/>
</dbReference>
<dbReference type="Proteomes" id="UP000315648">
    <property type="component" value="Unassembled WGS sequence"/>
</dbReference>
<accession>A0A556QJM2</accession>
<evidence type="ECO:0000313" key="2">
    <source>
        <dbReference type="EMBL" id="TSJ76811.1"/>
    </source>
</evidence>
<name>A0A556QJM2_9BACT</name>
<dbReference type="InterPro" id="IPR024705">
    <property type="entry name" value="Ssp411"/>
</dbReference>
<dbReference type="EMBL" id="VMBG01000002">
    <property type="protein sequence ID" value="TSJ76811.1"/>
    <property type="molecule type" value="Genomic_DNA"/>
</dbReference>
<dbReference type="SUPFAM" id="SSF52833">
    <property type="entry name" value="Thioredoxin-like"/>
    <property type="match status" value="1"/>
</dbReference>
<dbReference type="Gene3D" id="1.50.10.10">
    <property type="match status" value="1"/>
</dbReference>
<dbReference type="PIRSF" id="PIRSF006402">
    <property type="entry name" value="UCP006402_thioredoxin"/>
    <property type="match status" value="1"/>
</dbReference>
<dbReference type="GO" id="GO:0005975">
    <property type="term" value="P:carbohydrate metabolic process"/>
    <property type="evidence" value="ECO:0007669"/>
    <property type="project" value="InterPro"/>
</dbReference>